<evidence type="ECO:0000313" key="3">
    <source>
        <dbReference type="Proteomes" id="UP000287651"/>
    </source>
</evidence>
<feature type="region of interest" description="Disordered" evidence="1">
    <location>
        <begin position="63"/>
        <end position="85"/>
    </location>
</feature>
<protein>
    <submittedName>
        <fullName evidence="2">Uncharacterized protein</fullName>
    </submittedName>
</protein>
<evidence type="ECO:0000313" key="2">
    <source>
        <dbReference type="EMBL" id="RRT58019.1"/>
    </source>
</evidence>
<dbReference type="Proteomes" id="UP000287651">
    <property type="component" value="Unassembled WGS sequence"/>
</dbReference>
<accession>A0A426Z212</accession>
<organism evidence="2 3">
    <name type="scientific">Ensete ventricosum</name>
    <name type="common">Abyssinian banana</name>
    <name type="synonym">Musa ensete</name>
    <dbReference type="NCBI Taxonomy" id="4639"/>
    <lineage>
        <taxon>Eukaryota</taxon>
        <taxon>Viridiplantae</taxon>
        <taxon>Streptophyta</taxon>
        <taxon>Embryophyta</taxon>
        <taxon>Tracheophyta</taxon>
        <taxon>Spermatophyta</taxon>
        <taxon>Magnoliopsida</taxon>
        <taxon>Liliopsida</taxon>
        <taxon>Zingiberales</taxon>
        <taxon>Musaceae</taxon>
        <taxon>Ensete</taxon>
    </lineage>
</organism>
<dbReference type="AlphaFoldDB" id="A0A426Z212"/>
<reference evidence="2 3" key="1">
    <citation type="journal article" date="2014" name="Agronomy (Basel)">
        <title>A Draft Genome Sequence for Ensete ventricosum, the Drought-Tolerant Tree Against Hunger.</title>
        <authorList>
            <person name="Harrison J."/>
            <person name="Moore K.A."/>
            <person name="Paszkiewicz K."/>
            <person name="Jones T."/>
            <person name="Grant M."/>
            <person name="Ambacheew D."/>
            <person name="Muzemil S."/>
            <person name="Studholme D.J."/>
        </authorList>
    </citation>
    <scope>NUCLEOTIDE SEQUENCE [LARGE SCALE GENOMIC DNA]</scope>
</reference>
<dbReference type="EMBL" id="AMZH03008888">
    <property type="protein sequence ID" value="RRT58019.1"/>
    <property type="molecule type" value="Genomic_DNA"/>
</dbReference>
<sequence length="99" mass="9475">MPTPPELQAQCAAADVKAVEPEGATAELGCISSGFGGLGLDGMIGSELTGGFPALPPGVGNTGIASGASEGAEAENSGVEGRSAGAAEMAKVFGPRGKE</sequence>
<gene>
    <name evidence="2" type="ORF">B296_00037045</name>
</gene>
<feature type="compositionally biased region" description="Low complexity" evidence="1">
    <location>
        <begin position="65"/>
        <end position="81"/>
    </location>
</feature>
<proteinExistence type="predicted"/>
<evidence type="ECO:0000256" key="1">
    <source>
        <dbReference type="SAM" id="MobiDB-lite"/>
    </source>
</evidence>
<comment type="caution">
    <text evidence="2">The sequence shown here is derived from an EMBL/GenBank/DDBJ whole genome shotgun (WGS) entry which is preliminary data.</text>
</comment>
<name>A0A426Z212_ENSVE</name>